<sequence>MVVIDGTGGYVPLYRIDRRDIADQHGGRGRGESAVPARDENHVTMASEAMTTALDRSAATADDVTAVFTASVSDRFAEHGIAAQIAYRAGLSSDVRTGDFQASGRAAADALATATEYVRATGAPVVVAAVDVMPVEPGGDDESTMGAGAGALVLRPDSDDPMATIDAVGQATTGFLERHREHGESATAGDARFERRKGVTPAVSTAFDRVDTDGELEYGVASAPGFRLARAALEPIDAERVSTWNEVGYAGTATLLLDLCHAIESVDAGSTIGAVAYGQGGADAFVVSVADGASNLDGLTVAEQLEAKEYVPYVKHLEYRERYDYQGVPNA</sequence>
<name>A0A1N7D4H8_9EURY</name>
<accession>A0A1N7D4H8</accession>
<dbReference type="AlphaFoldDB" id="A0A1N7D4H8"/>
<dbReference type="RefSeq" id="WP_076581584.1">
    <property type="nucleotide sequence ID" value="NZ_CP019327.1"/>
</dbReference>
<dbReference type="GeneID" id="30956593"/>
<protein>
    <submittedName>
        <fullName evidence="3">3-hydroxy-3-methylglutaryl CoA synthase</fullName>
    </submittedName>
</protein>
<dbReference type="EMBL" id="CP019327">
    <property type="protein sequence ID" value="APX97206.1"/>
    <property type="molecule type" value="Genomic_DNA"/>
</dbReference>
<dbReference type="STRING" id="588898.BB347_11580"/>
<organism evidence="3 4">
    <name type="scientific">Natronorubrum daqingense</name>
    <dbReference type="NCBI Taxonomy" id="588898"/>
    <lineage>
        <taxon>Archaea</taxon>
        <taxon>Methanobacteriati</taxon>
        <taxon>Methanobacteriota</taxon>
        <taxon>Stenosarchaea group</taxon>
        <taxon>Halobacteria</taxon>
        <taxon>Halobacteriales</taxon>
        <taxon>Natrialbaceae</taxon>
        <taxon>Natronorubrum</taxon>
    </lineage>
</organism>
<keyword evidence="1" id="KW-0414">Isoprene biosynthesis</keyword>
<evidence type="ECO:0000313" key="2">
    <source>
        <dbReference type="EMBL" id="APX97206.1"/>
    </source>
</evidence>
<evidence type="ECO:0000313" key="3">
    <source>
        <dbReference type="EMBL" id="SIR70712.1"/>
    </source>
</evidence>
<dbReference type="SUPFAM" id="SSF53901">
    <property type="entry name" value="Thiolase-like"/>
    <property type="match status" value="2"/>
</dbReference>
<proteinExistence type="predicted"/>
<reference evidence="3 4" key="2">
    <citation type="submission" date="2017-01" db="EMBL/GenBank/DDBJ databases">
        <authorList>
            <person name="Mah S.A."/>
            <person name="Swanson W.J."/>
            <person name="Moy G.W."/>
            <person name="Vacquier V.D."/>
        </authorList>
    </citation>
    <scope>NUCLEOTIDE SEQUENCE [LARGE SCALE GENOMIC DNA]</scope>
    <source>
        <strain evidence="3 4">CGMCC 1.8909</strain>
    </source>
</reference>
<reference evidence="2 5" key="1">
    <citation type="submission" date="2017-01" db="EMBL/GenBank/DDBJ databases">
        <title>Complete genome sequence of Haloterrigena daqingensis type strain (JX313T).</title>
        <authorList>
            <person name="Shuang W."/>
        </authorList>
    </citation>
    <scope>NUCLEOTIDE SEQUENCE [LARGE SCALE GENOMIC DNA]</scope>
    <source>
        <strain evidence="2 5">JX313</strain>
    </source>
</reference>
<gene>
    <name evidence="2" type="ORF">BB347_11580</name>
    <name evidence="3" type="ORF">SAMN05421809_2051</name>
</gene>
<keyword evidence="4" id="KW-1185">Reference proteome</keyword>
<dbReference type="GO" id="GO:0008299">
    <property type="term" value="P:isoprenoid biosynthetic process"/>
    <property type="evidence" value="ECO:0007669"/>
    <property type="project" value="UniProtKB-KW"/>
</dbReference>
<evidence type="ECO:0000313" key="5">
    <source>
        <dbReference type="Proteomes" id="UP000187321"/>
    </source>
</evidence>
<dbReference type="OrthoDB" id="5812at2157"/>
<dbReference type="Proteomes" id="UP000185687">
    <property type="component" value="Unassembled WGS sequence"/>
</dbReference>
<dbReference type="KEGG" id="hda:BB347_11580"/>
<evidence type="ECO:0000313" key="4">
    <source>
        <dbReference type="Proteomes" id="UP000185687"/>
    </source>
</evidence>
<dbReference type="InterPro" id="IPR016039">
    <property type="entry name" value="Thiolase-like"/>
</dbReference>
<evidence type="ECO:0000256" key="1">
    <source>
        <dbReference type="ARBA" id="ARBA00023229"/>
    </source>
</evidence>
<dbReference type="GO" id="GO:0016746">
    <property type="term" value="F:acyltransferase activity"/>
    <property type="evidence" value="ECO:0007669"/>
    <property type="project" value="InterPro"/>
</dbReference>
<dbReference type="Gene3D" id="3.40.47.10">
    <property type="match status" value="1"/>
</dbReference>
<dbReference type="Proteomes" id="UP000187321">
    <property type="component" value="Chromosome"/>
</dbReference>
<dbReference type="EMBL" id="FTNP01000002">
    <property type="protein sequence ID" value="SIR70712.1"/>
    <property type="molecule type" value="Genomic_DNA"/>
</dbReference>